<feature type="compositionally biased region" description="Basic and acidic residues" evidence="1">
    <location>
        <begin position="357"/>
        <end position="366"/>
    </location>
</feature>
<gene>
    <name evidence="2" type="ORF">PG999_013332</name>
</gene>
<name>A0AAW0Q734_9PEZI</name>
<organism evidence="2 3">
    <name type="scientific">Apiospora kogelbergensis</name>
    <dbReference type="NCBI Taxonomy" id="1337665"/>
    <lineage>
        <taxon>Eukaryota</taxon>
        <taxon>Fungi</taxon>
        <taxon>Dikarya</taxon>
        <taxon>Ascomycota</taxon>
        <taxon>Pezizomycotina</taxon>
        <taxon>Sordariomycetes</taxon>
        <taxon>Xylariomycetidae</taxon>
        <taxon>Amphisphaeriales</taxon>
        <taxon>Apiosporaceae</taxon>
        <taxon>Apiospora</taxon>
    </lineage>
</organism>
<keyword evidence="3" id="KW-1185">Reference proteome</keyword>
<dbReference type="EMBL" id="JAQQWP010000011">
    <property type="protein sequence ID" value="KAK8095310.1"/>
    <property type="molecule type" value="Genomic_DNA"/>
</dbReference>
<comment type="caution">
    <text evidence="2">The sequence shown here is derived from an EMBL/GenBank/DDBJ whole genome shotgun (WGS) entry which is preliminary data.</text>
</comment>
<evidence type="ECO:0000313" key="2">
    <source>
        <dbReference type="EMBL" id="KAK8095310.1"/>
    </source>
</evidence>
<evidence type="ECO:0000256" key="1">
    <source>
        <dbReference type="SAM" id="MobiDB-lite"/>
    </source>
</evidence>
<dbReference type="Proteomes" id="UP001392437">
    <property type="component" value="Unassembled WGS sequence"/>
</dbReference>
<sequence>MSHVFRASPAPEHPSQDIETTLEVATHSVETRSAAIVAAISSLAQQTISASNESSPHSANLSDAAPLIAQRDAVLKSFDDAIKAIRAETYRACSQVSEAMRMSQALNSKGPVDRSLNSPGIGPGDQTINLLGLVEIEGNSFYQLAKTNLGMPPIIISQADGSTAKSTKSPTYVLLPTTKNVKILQHAYGRALRYKVDLIQDYITSLGIEDATSAPKRNKPAHENDSLMALPQKHRLGTFLDMNTVQTGGAGEEKVEDSELVLAFLLPTGDQRHVEVISGNMKAKAGIGETDLVIPVSDDAIKLLYELYCGLKECIAQRKASAGVQGPAQAHPAHDPADVALFRRMRYSGLDEDDNDPGSKRMRTSD</sequence>
<dbReference type="AlphaFoldDB" id="A0AAW0Q734"/>
<proteinExistence type="predicted"/>
<feature type="region of interest" description="Disordered" evidence="1">
    <location>
        <begin position="346"/>
        <end position="366"/>
    </location>
</feature>
<accession>A0AAW0Q734</accession>
<protein>
    <submittedName>
        <fullName evidence="2">Uncharacterized protein</fullName>
    </submittedName>
</protein>
<evidence type="ECO:0000313" key="3">
    <source>
        <dbReference type="Proteomes" id="UP001392437"/>
    </source>
</evidence>
<reference evidence="2 3" key="1">
    <citation type="submission" date="2023-01" db="EMBL/GenBank/DDBJ databases">
        <title>Analysis of 21 Apiospora genomes using comparative genomics revels a genus with tremendous synthesis potential of carbohydrate active enzymes and secondary metabolites.</title>
        <authorList>
            <person name="Sorensen T."/>
        </authorList>
    </citation>
    <scope>NUCLEOTIDE SEQUENCE [LARGE SCALE GENOMIC DNA]</scope>
    <source>
        <strain evidence="2 3">CBS 117206</strain>
    </source>
</reference>